<keyword evidence="3" id="KW-0963">Cytoplasm</keyword>
<reference evidence="5 6" key="1">
    <citation type="submission" date="2019-05" db="EMBL/GenBank/DDBJ databases">
        <title>Genomes sequences of two Nocardia cyriacigeorgica environmental isolates, type strains Nocardia asteroides ATCC 19247 and Nocardia cyriacigeorgica DSM 44484.</title>
        <authorList>
            <person name="Vautrin F."/>
            <person name="Bergeron E."/>
            <person name="Dubost A."/>
            <person name="Abrouk D."/>
            <person name="Rodriguez Nava V."/>
            <person name="Pujic P."/>
        </authorList>
    </citation>
    <scope>NUCLEOTIDE SEQUENCE [LARGE SCALE GENOMIC DNA]</scope>
    <source>
        <strain evidence="5 6">EML 446</strain>
    </source>
</reference>
<evidence type="ECO:0000256" key="4">
    <source>
        <dbReference type="ARBA" id="ARBA00023186"/>
    </source>
</evidence>
<dbReference type="EMBL" id="VBUT01000010">
    <property type="protein sequence ID" value="TLF74498.1"/>
    <property type="molecule type" value="Genomic_DNA"/>
</dbReference>
<comment type="caution">
    <text evidence="5">The sequence shown here is derived from an EMBL/GenBank/DDBJ whole genome shotgun (WGS) entry which is preliminary data.</text>
</comment>
<evidence type="ECO:0000313" key="5">
    <source>
        <dbReference type="EMBL" id="TLF74498.1"/>
    </source>
</evidence>
<evidence type="ECO:0000256" key="2">
    <source>
        <dbReference type="ARBA" id="ARBA00006411"/>
    </source>
</evidence>
<proteinExistence type="inferred from homology"/>
<dbReference type="AlphaFoldDB" id="A0A5R8NFR4"/>
<dbReference type="Pfam" id="PF14011">
    <property type="entry name" value="ESX-1_EspG"/>
    <property type="match status" value="1"/>
</dbReference>
<comment type="subcellular location">
    <subcellularLocation>
        <location evidence="1">Cytoplasm</location>
    </subcellularLocation>
</comment>
<dbReference type="InterPro" id="IPR025734">
    <property type="entry name" value="EspG"/>
</dbReference>
<name>A0A5R8NFR4_9NOCA</name>
<sequence length="273" mass="30597">METMTQRTWTMSGLELTVLWHAIGRDILPYPLQYRPTEPTADAYDRAYKSAATRIQSLFDEDMYGPLRVLVEPEARIEVAGFAGATPPVMPRADADPTSMVRIHAAVSGNAAVLLTQQPTDKPNSGGAIRMDFLPARTIPQRIIAALPTASPGTTAPFHVNRADLESPDHTPFTAFTDDSPRSHHAQITRFFERPRTTVTHIAIYPGPAFDNRPTPTRDFHIIDYPEGRYRIRTTTSIQSTPTTPQALTTHLTHLLTRTLEEYREDTDPAYRY</sequence>
<keyword evidence="4" id="KW-0143">Chaperone</keyword>
<evidence type="ECO:0000256" key="3">
    <source>
        <dbReference type="ARBA" id="ARBA00022490"/>
    </source>
</evidence>
<dbReference type="Proteomes" id="UP000306378">
    <property type="component" value="Unassembled WGS sequence"/>
</dbReference>
<accession>A0A5R8NFR4</accession>
<evidence type="ECO:0000256" key="1">
    <source>
        <dbReference type="ARBA" id="ARBA00004496"/>
    </source>
</evidence>
<gene>
    <name evidence="5" type="ORF">FEK34_24370</name>
</gene>
<protein>
    <submittedName>
        <fullName evidence="5">ESX secretion-associated protein EspG</fullName>
    </submittedName>
</protein>
<organism evidence="5 6">
    <name type="scientific">Nocardia cyriacigeorgica</name>
    <dbReference type="NCBI Taxonomy" id="135487"/>
    <lineage>
        <taxon>Bacteria</taxon>
        <taxon>Bacillati</taxon>
        <taxon>Actinomycetota</taxon>
        <taxon>Actinomycetes</taxon>
        <taxon>Mycobacteriales</taxon>
        <taxon>Nocardiaceae</taxon>
        <taxon>Nocardia</taxon>
    </lineage>
</organism>
<evidence type="ECO:0000313" key="6">
    <source>
        <dbReference type="Proteomes" id="UP000306378"/>
    </source>
</evidence>
<comment type="similarity">
    <text evidence="2">Belongs to the EspG family.</text>
</comment>